<accession>A0AA88AJE8</accession>
<sequence>MIKIGGDDRIRCGLGVAVAGLGGNGAGRAILVVGGVLEALGETLAVGDGDGEAEAVDALVAVVVAGEEEGLAFLEEGDGDGDRARGGVGGVGVGPLDGVVVGGVVVVAELVGCGVVRLDY</sequence>
<gene>
    <name evidence="1" type="ORF">TIFTF001_016340</name>
</gene>
<protein>
    <submittedName>
        <fullName evidence="1">Uncharacterized protein</fullName>
    </submittedName>
</protein>
<comment type="caution">
    <text evidence="1">The sequence shown here is derived from an EMBL/GenBank/DDBJ whole genome shotgun (WGS) entry which is preliminary data.</text>
</comment>
<dbReference type="AlphaFoldDB" id="A0AA88AJE8"/>
<name>A0AA88AJE8_FICCA</name>
<dbReference type="Gramene" id="FCD_00031767-RA">
    <property type="protein sequence ID" value="FCD_00031767-RA:cds"/>
    <property type="gene ID" value="FCD_00031767"/>
</dbReference>
<evidence type="ECO:0000313" key="2">
    <source>
        <dbReference type="Proteomes" id="UP001187192"/>
    </source>
</evidence>
<evidence type="ECO:0000313" key="1">
    <source>
        <dbReference type="EMBL" id="GMN47158.1"/>
    </source>
</evidence>
<organism evidence="1 2">
    <name type="scientific">Ficus carica</name>
    <name type="common">Common fig</name>
    <dbReference type="NCBI Taxonomy" id="3494"/>
    <lineage>
        <taxon>Eukaryota</taxon>
        <taxon>Viridiplantae</taxon>
        <taxon>Streptophyta</taxon>
        <taxon>Embryophyta</taxon>
        <taxon>Tracheophyta</taxon>
        <taxon>Spermatophyta</taxon>
        <taxon>Magnoliopsida</taxon>
        <taxon>eudicotyledons</taxon>
        <taxon>Gunneridae</taxon>
        <taxon>Pentapetalae</taxon>
        <taxon>rosids</taxon>
        <taxon>fabids</taxon>
        <taxon>Rosales</taxon>
        <taxon>Moraceae</taxon>
        <taxon>Ficeae</taxon>
        <taxon>Ficus</taxon>
    </lineage>
</organism>
<keyword evidence="2" id="KW-1185">Reference proteome</keyword>
<reference evidence="1" key="1">
    <citation type="submission" date="2023-07" db="EMBL/GenBank/DDBJ databases">
        <title>draft genome sequence of fig (Ficus carica).</title>
        <authorList>
            <person name="Takahashi T."/>
            <person name="Nishimura K."/>
        </authorList>
    </citation>
    <scope>NUCLEOTIDE SEQUENCE</scope>
</reference>
<dbReference type="EMBL" id="BTGU01000024">
    <property type="protein sequence ID" value="GMN47158.1"/>
    <property type="molecule type" value="Genomic_DNA"/>
</dbReference>
<proteinExistence type="predicted"/>
<dbReference type="Proteomes" id="UP001187192">
    <property type="component" value="Unassembled WGS sequence"/>
</dbReference>